<accession>A0A557S1B5</accession>
<feature type="transmembrane region" description="Helical" evidence="1">
    <location>
        <begin position="12"/>
        <end position="31"/>
    </location>
</feature>
<dbReference type="OrthoDB" id="9181276at2"/>
<keyword evidence="1" id="KW-0812">Transmembrane</keyword>
<proteinExistence type="predicted"/>
<evidence type="ECO:0000313" key="2">
    <source>
        <dbReference type="EMBL" id="TVO71213.1"/>
    </source>
</evidence>
<gene>
    <name evidence="2" type="ORF">FHP88_14395</name>
</gene>
<evidence type="ECO:0000256" key="1">
    <source>
        <dbReference type="SAM" id="Phobius"/>
    </source>
</evidence>
<evidence type="ECO:0008006" key="4">
    <source>
        <dbReference type="Google" id="ProtNLM"/>
    </source>
</evidence>
<keyword evidence="1" id="KW-1133">Transmembrane helix</keyword>
<evidence type="ECO:0000313" key="3">
    <source>
        <dbReference type="Proteomes" id="UP000316649"/>
    </source>
</evidence>
<dbReference type="Proteomes" id="UP000316649">
    <property type="component" value="Unassembled WGS sequence"/>
</dbReference>
<keyword evidence="3" id="KW-1185">Reference proteome</keyword>
<sequence>MVTIEPTRDRFTRNYLIFLGVLGGLLLAWWLPTLDPRVWGLNDQLATDPELAVYSYRFRVQSIDNGVARVYSPRSTRIPALRFLAIVEPRLRGRHANDPQVIAAQRKLGKVQGRAREIVLFHPGVSRLVWVEDIDWYARRGIVIP</sequence>
<reference evidence="2 3" key="1">
    <citation type="submission" date="2019-07" db="EMBL/GenBank/DDBJ databases">
        <title>The pathways for chlorine oxyanion respiration interact through the shared metabolite chlorate.</title>
        <authorList>
            <person name="Barnum T.P."/>
            <person name="Cheng Y."/>
            <person name="Hill K.A."/>
            <person name="Lucas L.N."/>
            <person name="Carlson H.K."/>
            <person name="Coates J.D."/>
        </authorList>
    </citation>
    <scope>NUCLEOTIDE SEQUENCE [LARGE SCALE GENOMIC DNA]</scope>
    <source>
        <strain evidence="2 3">BK-1</strain>
    </source>
</reference>
<dbReference type="EMBL" id="VMNH01000022">
    <property type="protein sequence ID" value="TVO71213.1"/>
    <property type="molecule type" value="Genomic_DNA"/>
</dbReference>
<organism evidence="2 3">
    <name type="scientific">Sedimenticola selenatireducens</name>
    <dbReference type="NCBI Taxonomy" id="191960"/>
    <lineage>
        <taxon>Bacteria</taxon>
        <taxon>Pseudomonadati</taxon>
        <taxon>Pseudomonadota</taxon>
        <taxon>Gammaproteobacteria</taxon>
        <taxon>Chromatiales</taxon>
        <taxon>Sedimenticolaceae</taxon>
        <taxon>Sedimenticola</taxon>
    </lineage>
</organism>
<keyword evidence="1" id="KW-0472">Membrane</keyword>
<name>A0A557S1B5_9GAMM</name>
<dbReference type="RefSeq" id="WP_144359792.1">
    <property type="nucleotide sequence ID" value="NZ_VMNH01000022.1"/>
</dbReference>
<protein>
    <recommendedName>
        <fullName evidence="4">Glutamate-ammonia-ligase adenylyltransferase</fullName>
    </recommendedName>
</protein>
<comment type="caution">
    <text evidence="2">The sequence shown here is derived from an EMBL/GenBank/DDBJ whole genome shotgun (WGS) entry which is preliminary data.</text>
</comment>
<dbReference type="AlphaFoldDB" id="A0A557S1B5"/>